<keyword evidence="2 4" id="KW-0694">RNA-binding</keyword>
<dbReference type="GO" id="GO:0003727">
    <property type="term" value="F:single-stranded RNA binding"/>
    <property type="evidence" value="ECO:0007669"/>
    <property type="project" value="InterPro"/>
</dbReference>
<feature type="compositionally biased region" description="Basic residues" evidence="5">
    <location>
        <begin position="122"/>
        <end position="134"/>
    </location>
</feature>
<dbReference type="GO" id="GO:0043023">
    <property type="term" value="F:ribosomal large subunit binding"/>
    <property type="evidence" value="ECO:0007669"/>
    <property type="project" value="InterPro"/>
</dbReference>
<dbReference type="Proteomes" id="UP001165413">
    <property type="component" value="Unassembled WGS sequence"/>
</dbReference>
<evidence type="ECO:0000256" key="2">
    <source>
        <dbReference type="ARBA" id="ARBA00022884"/>
    </source>
</evidence>
<feature type="region of interest" description="Disordered" evidence="5">
    <location>
        <begin position="106"/>
        <end position="134"/>
    </location>
</feature>
<proteinExistence type="inferred from homology"/>
<sequence>MKNTHSEQNTPSVRLDKWLWAARLFKTRAIARDAVQSGKIQYNGQRAKPSRNVEAGATLKVPAGFDIKELVINEVFDKRRSASQVVGMYTETEASIATRERNAQARKLSVFHSPRPDSKPDKKQRRKIISLKHQ</sequence>
<evidence type="ECO:0000256" key="3">
    <source>
        <dbReference type="ARBA" id="ARBA00023125"/>
    </source>
</evidence>
<reference evidence="7" key="1">
    <citation type="submission" date="2022-07" db="EMBL/GenBank/DDBJ databases">
        <title>Characterization of the Novel Bacterium Alteromonas immobilis LMIT006 and Alteromonas gregis LMIT007.</title>
        <authorList>
            <person name="Lin X."/>
        </authorList>
    </citation>
    <scope>NUCLEOTIDE SEQUENCE</scope>
    <source>
        <strain evidence="7">LMIT007</strain>
    </source>
</reference>
<keyword evidence="3 4" id="KW-0238">DNA-binding</keyword>
<dbReference type="AlphaFoldDB" id="A0AA42BL20"/>
<dbReference type="CDD" id="cd00165">
    <property type="entry name" value="S4"/>
    <property type="match status" value="1"/>
</dbReference>
<evidence type="ECO:0000313" key="7">
    <source>
        <dbReference type="EMBL" id="MCP3428378.1"/>
    </source>
</evidence>
<name>A0AA42BL20_9ALTE</name>
<feature type="domain" description="RNA-binding S4" evidence="6">
    <location>
        <begin position="13"/>
        <end position="76"/>
    </location>
</feature>
<gene>
    <name evidence="7" type="ORF">NLF92_05405</name>
</gene>
<evidence type="ECO:0000313" key="8">
    <source>
        <dbReference type="Proteomes" id="UP001165413"/>
    </source>
</evidence>
<comment type="similarity">
    <text evidence="1 4">Belongs to the HSP15 family.</text>
</comment>
<dbReference type="SUPFAM" id="SSF55174">
    <property type="entry name" value="Alpha-L RNA-binding motif"/>
    <property type="match status" value="1"/>
</dbReference>
<evidence type="ECO:0000256" key="5">
    <source>
        <dbReference type="SAM" id="MobiDB-lite"/>
    </source>
</evidence>
<dbReference type="PROSITE" id="PS50889">
    <property type="entry name" value="S4"/>
    <property type="match status" value="1"/>
</dbReference>
<protein>
    <recommendedName>
        <fullName evidence="4">Heat shock protein 15</fullName>
    </recommendedName>
</protein>
<dbReference type="GO" id="GO:0034605">
    <property type="term" value="P:cellular response to heat"/>
    <property type="evidence" value="ECO:0007669"/>
    <property type="project" value="InterPro"/>
</dbReference>
<dbReference type="PIRSF" id="PIRSF016821">
    <property type="entry name" value="HSP15"/>
    <property type="match status" value="1"/>
</dbReference>
<dbReference type="RefSeq" id="WP_254099622.1">
    <property type="nucleotide sequence ID" value="NZ_JANATA010000007.1"/>
</dbReference>
<comment type="caution">
    <text evidence="7">The sequence shown here is derived from an EMBL/GenBank/DDBJ whole genome shotgun (WGS) entry which is preliminary data.</text>
</comment>
<dbReference type="InterPro" id="IPR002942">
    <property type="entry name" value="S4_RNA-bd"/>
</dbReference>
<evidence type="ECO:0000256" key="4">
    <source>
        <dbReference type="PIRNR" id="PIRNR016821"/>
    </source>
</evidence>
<dbReference type="EMBL" id="JANATA010000007">
    <property type="protein sequence ID" value="MCP3428378.1"/>
    <property type="molecule type" value="Genomic_DNA"/>
</dbReference>
<accession>A0AA42BL20</accession>
<dbReference type="SMART" id="SM00363">
    <property type="entry name" value="S4"/>
    <property type="match status" value="1"/>
</dbReference>
<evidence type="ECO:0000259" key="6">
    <source>
        <dbReference type="SMART" id="SM00363"/>
    </source>
</evidence>
<evidence type="ECO:0000256" key="1">
    <source>
        <dbReference type="ARBA" id="ARBA00008396"/>
    </source>
</evidence>
<dbReference type="InterPro" id="IPR036986">
    <property type="entry name" value="S4_RNA-bd_sf"/>
</dbReference>
<organism evidence="7 8">
    <name type="scientific">Opacimonas viscosa</name>
    <dbReference type="NCBI Taxonomy" id="2961944"/>
    <lineage>
        <taxon>Bacteria</taxon>
        <taxon>Pseudomonadati</taxon>
        <taxon>Pseudomonadota</taxon>
        <taxon>Gammaproteobacteria</taxon>
        <taxon>Alteromonadales</taxon>
        <taxon>Alteromonadaceae</taxon>
        <taxon>Opacimonas</taxon>
    </lineage>
</organism>
<dbReference type="Gene3D" id="3.10.290.10">
    <property type="entry name" value="RNA-binding S4 domain"/>
    <property type="match status" value="1"/>
</dbReference>
<dbReference type="InterPro" id="IPR025708">
    <property type="entry name" value="HSP15"/>
</dbReference>
<dbReference type="GO" id="GO:0003677">
    <property type="term" value="F:DNA binding"/>
    <property type="evidence" value="ECO:0007669"/>
    <property type="project" value="UniProtKB-KW"/>
</dbReference>
<keyword evidence="8" id="KW-1185">Reference proteome</keyword>
<dbReference type="Pfam" id="PF01479">
    <property type="entry name" value="S4"/>
    <property type="match status" value="1"/>
</dbReference>